<dbReference type="AlphaFoldDB" id="A4SB86"/>
<proteinExistence type="inferred from homology"/>
<dbReference type="Gene3D" id="3.90.950.10">
    <property type="match status" value="1"/>
</dbReference>
<dbReference type="STRING" id="436017.A4SB86"/>
<dbReference type="PIRSF" id="PIRSF006305">
    <property type="entry name" value="Maf"/>
    <property type="match status" value="1"/>
</dbReference>
<evidence type="ECO:0000256" key="2">
    <source>
        <dbReference type="ARBA" id="ARBA00022801"/>
    </source>
</evidence>
<reference evidence="4 5" key="1">
    <citation type="journal article" date="2007" name="Proc. Natl. Acad. Sci. U.S.A.">
        <title>The tiny eukaryote Ostreococcus provides genomic insights into the paradox of plankton speciation.</title>
        <authorList>
            <person name="Palenik B."/>
            <person name="Grimwood J."/>
            <person name="Aerts A."/>
            <person name="Rouze P."/>
            <person name="Salamov A."/>
            <person name="Putnam N."/>
            <person name="Dupont C."/>
            <person name="Jorgensen R."/>
            <person name="Derelle E."/>
            <person name="Rombauts S."/>
            <person name="Zhou K."/>
            <person name="Otillar R."/>
            <person name="Merchant S.S."/>
            <person name="Podell S."/>
            <person name="Gaasterland T."/>
            <person name="Napoli C."/>
            <person name="Gendler K."/>
            <person name="Manuell A."/>
            <person name="Tai V."/>
            <person name="Vallon O."/>
            <person name="Piganeau G."/>
            <person name="Jancek S."/>
            <person name="Heijde M."/>
            <person name="Jabbari K."/>
            <person name="Bowler C."/>
            <person name="Lohr M."/>
            <person name="Robbens S."/>
            <person name="Werner G."/>
            <person name="Dubchak I."/>
            <person name="Pazour G.J."/>
            <person name="Ren Q."/>
            <person name="Paulsen I."/>
            <person name="Delwiche C."/>
            <person name="Schmutz J."/>
            <person name="Rokhsar D."/>
            <person name="Van de Peer Y."/>
            <person name="Moreau H."/>
            <person name="Grigoriev I.V."/>
        </authorList>
    </citation>
    <scope>NUCLEOTIDE SEQUENCE [LARGE SCALE GENOMIC DNA]</scope>
    <source>
        <strain evidence="4 5">CCE9901</strain>
    </source>
</reference>
<dbReference type="SUPFAM" id="SSF52972">
    <property type="entry name" value="ITPase-like"/>
    <property type="match status" value="1"/>
</dbReference>
<dbReference type="EMBL" id="CP000600">
    <property type="protein sequence ID" value="ABP01048.1"/>
    <property type="molecule type" value="Genomic_DNA"/>
</dbReference>
<dbReference type="PANTHER" id="PTHR43213">
    <property type="entry name" value="BIFUNCTIONAL DTTP/UTP PYROPHOSPHATASE/METHYLTRANSFERASE PROTEIN-RELATED"/>
    <property type="match status" value="1"/>
</dbReference>
<evidence type="ECO:0000313" key="4">
    <source>
        <dbReference type="EMBL" id="ABP01048.1"/>
    </source>
</evidence>
<dbReference type="Gramene" id="ABP01048">
    <property type="protein sequence ID" value="ABP01048"/>
    <property type="gene ID" value="OSTLU_43762"/>
</dbReference>
<dbReference type="Pfam" id="PF02545">
    <property type="entry name" value="Maf"/>
    <property type="match status" value="1"/>
</dbReference>
<dbReference type="OrthoDB" id="10267058at2759"/>
<feature type="signal peptide" evidence="3">
    <location>
        <begin position="1"/>
        <end position="19"/>
    </location>
</feature>
<protein>
    <recommendedName>
        <fullName evidence="6">Maf-like protein</fullName>
    </recommendedName>
</protein>
<dbReference type="HAMAP" id="MF_00528">
    <property type="entry name" value="Maf"/>
    <property type="match status" value="1"/>
</dbReference>
<accession>A4SB86</accession>
<keyword evidence="3" id="KW-0732">Signal</keyword>
<dbReference type="InterPro" id="IPR029001">
    <property type="entry name" value="ITPase-like_fam"/>
</dbReference>
<dbReference type="HOGENOM" id="CLU_040416_0_2_1"/>
<dbReference type="eggNOG" id="KOG1509">
    <property type="taxonomic scope" value="Eukaryota"/>
</dbReference>
<dbReference type="GeneID" id="5006633"/>
<comment type="cofactor">
    <cofactor evidence="1">
        <name>a divalent metal cation</name>
        <dbReference type="ChEBI" id="CHEBI:60240"/>
    </cofactor>
</comment>
<dbReference type="CDD" id="cd00555">
    <property type="entry name" value="Maf"/>
    <property type="match status" value="1"/>
</dbReference>
<evidence type="ECO:0000256" key="1">
    <source>
        <dbReference type="ARBA" id="ARBA00001968"/>
    </source>
</evidence>
<evidence type="ECO:0000256" key="3">
    <source>
        <dbReference type="SAM" id="SignalP"/>
    </source>
</evidence>
<evidence type="ECO:0000313" key="5">
    <source>
        <dbReference type="Proteomes" id="UP000001568"/>
    </source>
</evidence>
<name>A4SB86_OSTLU</name>
<dbReference type="KEGG" id="olu:OSTLU_43762"/>
<dbReference type="GO" id="GO:0047429">
    <property type="term" value="F:nucleoside triphosphate diphosphatase activity"/>
    <property type="evidence" value="ECO:0007669"/>
    <property type="project" value="InterPro"/>
</dbReference>
<dbReference type="PANTHER" id="PTHR43213:SF5">
    <property type="entry name" value="BIFUNCTIONAL DTTP_UTP PYROPHOSPHATASE_METHYLTRANSFERASE PROTEIN-RELATED"/>
    <property type="match status" value="1"/>
</dbReference>
<gene>
    <name evidence="4" type="ORF">OSTLU_43762</name>
</gene>
<dbReference type="InterPro" id="IPR003697">
    <property type="entry name" value="Maf-like"/>
</dbReference>
<dbReference type="RefSeq" id="XP_001422731.1">
    <property type="nucleotide sequence ID" value="XM_001422694.1"/>
</dbReference>
<evidence type="ECO:0008006" key="6">
    <source>
        <dbReference type="Google" id="ProtNLM"/>
    </source>
</evidence>
<feature type="chain" id="PRO_5002672285" description="Maf-like protein" evidence="3">
    <location>
        <begin position="20"/>
        <end position="222"/>
    </location>
</feature>
<dbReference type="NCBIfam" id="TIGR00172">
    <property type="entry name" value="maf"/>
    <property type="match status" value="1"/>
</dbReference>
<sequence length="222" mass="23864">MILHRLSALNALHVVLASASPRRREILRDVVGVECDIAPSAFAENLPHEDYDGAAAYARATAWMKAMDVYENWDANERGSEMPDVIIGADTVVESADGTTMEKPADAASATAMLRALSRSESKVHTGVAIIGGKISKKTGKIYGKSFSETTRVEFAELKAEEIAAYVATKEPYDKAGGYGIQGPAAVFIRGIVGDYFNVMGLPAHAFARELESMIDDVVEHA</sequence>
<keyword evidence="5" id="KW-1185">Reference proteome</keyword>
<organism evidence="4 5">
    <name type="scientific">Ostreococcus lucimarinus (strain CCE9901)</name>
    <dbReference type="NCBI Taxonomy" id="436017"/>
    <lineage>
        <taxon>Eukaryota</taxon>
        <taxon>Viridiplantae</taxon>
        <taxon>Chlorophyta</taxon>
        <taxon>Mamiellophyceae</taxon>
        <taxon>Mamiellales</taxon>
        <taxon>Bathycoccaceae</taxon>
        <taxon>Ostreococcus</taxon>
    </lineage>
</organism>
<keyword evidence="2" id="KW-0378">Hydrolase</keyword>
<dbReference type="Proteomes" id="UP000001568">
    <property type="component" value="Chromosome 20"/>
</dbReference>
<dbReference type="OMA" id="VIGCDSV"/>